<feature type="region of interest" description="Disordered" evidence="6">
    <location>
        <begin position="509"/>
        <end position="561"/>
    </location>
</feature>
<dbReference type="GO" id="GO:0007131">
    <property type="term" value="P:reciprocal meiotic recombination"/>
    <property type="evidence" value="ECO:0007669"/>
    <property type="project" value="TreeGrafter"/>
</dbReference>
<evidence type="ECO:0000313" key="9">
    <source>
        <dbReference type="Proteomes" id="UP001355207"/>
    </source>
</evidence>
<dbReference type="Pfam" id="PF23242">
    <property type="entry name" value="AAA_lid_TRIP13_C"/>
    <property type="match status" value="1"/>
</dbReference>
<feature type="region of interest" description="Disordered" evidence="6">
    <location>
        <begin position="1"/>
        <end position="83"/>
    </location>
</feature>
<dbReference type="Gene3D" id="3.40.50.300">
    <property type="entry name" value="P-loop containing nucleotide triphosphate hydrolases"/>
    <property type="match status" value="1"/>
</dbReference>
<dbReference type="GO" id="GO:0051598">
    <property type="term" value="P:meiotic recombination checkpoint signaling"/>
    <property type="evidence" value="ECO:0007669"/>
    <property type="project" value="TreeGrafter"/>
</dbReference>
<evidence type="ECO:0000256" key="6">
    <source>
        <dbReference type="SAM" id="MobiDB-lite"/>
    </source>
</evidence>
<dbReference type="InterPro" id="IPR058249">
    <property type="entry name" value="Pch2_C"/>
</dbReference>
<evidence type="ECO:0000259" key="7">
    <source>
        <dbReference type="SMART" id="SM00382"/>
    </source>
</evidence>
<dbReference type="GeneID" id="91091374"/>
<evidence type="ECO:0000256" key="3">
    <source>
        <dbReference type="ARBA" id="ARBA00022840"/>
    </source>
</evidence>
<accession>A0AAX4JMT4</accession>
<dbReference type="GO" id="GO:0016887">
    <property type="term" value="F:ATP hydrolysis activity"/>
    <property type="evidence" value="ECO:0007669"/>
    <property type="project" value="InterPro"/>
</dbReference>
<dbReference type="EMBL" id="CP144098">
    <property type="protein sequence ID" value="WWC85835.1"/>
    <property type="molecule type" value="Genomic_DNA"/>
</dbReference>
<dbReference type="PANTHER" id="PTHR45991">
    <property type="entry name" value="PACHYTENE CHECKPOINT PROTEIN 2"/>
    <property type="match status" value="1"/>
</dbReference>
<dbReference type="InterPro" id="IPR044539">
    <property type="entry name" value="Pch2-like"/>
</dbReference>
<reference evidence="8 9" key="1">
    <citation type="submission" date="2024-01" db="EMBL/GenBank/DDBJ databases">
        <title>Comparative genomics of Cryptococcus and Kwoniella reveals pathogenesis evolution and contrasting modes of karyotype evolution via chromosome fusion or intercentromeric recombination.</title>
        <authorList>
            <person name="Coelho M.A."/>
            <person name="David-Palma M."/>
            <person name="Shea T."/>
            <person name="Bowers K."/>
            <person name="McGinley-Smith S."/>
            <person name="Mohammad A.W."/>
            <person name="Gnirke A."/>
            <person name="Yurkov A.M."/>
            <person name="Nowrousian M."/>
            <person name="Sun S."/>
            <person name="Cuomo C.A."/>
            <person name="Heitman J."/>
        </authorList>
    </citation>
    <scope>NUCLEOTIDE SEQUENCE [LARGE SCALE GENOMIC DNA]</scope>
    <source>
        <strain evidence="8 9">CBS 6074</strain>
    </source>
</reference>
<dbReference type="FunFam" id="3.40.50.300:FF:001494">
    <property type="entry name" value="Pachytene checkpoint component Pch2"/>
    <property type="match status" value="1"/>
</dbReference>
<dbReference type="InterPro" id="IPR003959">
    <property type="entry name" value="ATPase_AAA_core"/>
</dbReference>
<dbReference type="GO" id="GO:0005634">
    <property type="term" value="C:nucleus"/>
    <property type="evidence" value="ECO:0007669"/>
    <property type="project" value="TreeGrafter"/>
</dbReference>
<dbReference type="Proteomes" id="UP001355207">
    <property type="component" value="Chromosome 1"/>
</dbReference>
<dbReference type="SUPFAM" id="SSF52540">
    <property type="entry name" value="P-loop containing nucleoside triphosphate hydrolases"/>
    <property type="match status" value="1"/>
</dbReference>
<gene>
    <name evidence="8" type="ORF">L201_000702</name>
</gene>
<dbReference type="GO" id="GO:0005694">
    <property type="term" value="C:chromosome"/>
    <property type="evidence" value="ECO:0007669"/>
    <property type="project" value="TreeGrafter"/>
</dbReference>
<dbReference type="PROSITE" id="PS00674">
    <property type="entry name" value="AAA"/>
    <property type="match status" value="1"/>
</dbReference>
<protein>
    <recommendedName>
        <fullName evidence="7">AAA+ ATPase domain-containing protein</fullName>
    </recommendedName>
</protein>
<evidence type="ECO:0000256" key="1">
    <source>
        <dbReference type="ARBA" id="ARBA00007271"/>
    </source>
</evidence>
<organism evidence="8 9">
    <name type="scientific">Kwoniella dendrophila CBS 6074</name>
    <dbReference type="NCBI Taxonomy" id="1295534"/>
    <lineage>
        <taxon>Eukaryota</taxon>
        <taxon>Fungi</taxon>
        <taxon>Dikarya</taxon>
        <taxon>Basidiomycota</taxon>
        <taxon>Agaricomycotina</taxon>
        <taxon>Tremellomycetes</taxon>
        <taxon>Tremellales</taxon>
        <taxon>Cryptococcaceae</taxon>
        <taxon>Kwoniella</taxon>
    </lineage>
</organism>
<feature type="compositionally biased region" description="Acidic residues" evidence="6">
    <location>
        <begin position="67"/>
        <end position="81"/>
    </location>
</feature>
<dbReference type="RefSeq" id="XP_066072598.1">
    <property type="nucleotide sequence ID" value="XM_066216501.1"/>
</dbReference>
<evidence type="ECO:0000313" key="8">
    <source>
        <dbReference type="EMBL" id="WWC85835.1"/>
    </source>
</evidence>
<dbReference type="SMART" id="SM00382">
    <property type="entry name" value="AAA"/>
    <property type="match status" value="1"/>
</dbReference>
<name>A0AAX4JMT4_9TREE</name>
<keyword evidence="9" id="KW-1185">Reference proteome</keyword>
<dbReference type="Pfam" id="PF00004">
    <property type="entry name" value="AAA"/>
    <property type="match status" value="1"/>
</dbReference>
<evidence type="ECO:0000256" key="2">
    <source>
        <dbReference type="ARBA" id="ARBA00022741"/>
    </source>
</evidence>
<evidence type="ECO:0000256" key="5">
    <source>
        <dbReference type="RuleBase" id="RU003651"/>
    </source>
</evidence>
<proteinExistence type="inferred from homology"/>
<comment type="similarity">
    <text evidence="1">Belongs to the AAA ATPase family. PCH2 subfamily.</text>
</comment>
<dbReference type="InterPro" id="IPR003593">
    <property type="entry name" value="AAA+_ATPase"/>
</dbReference>
<keyword evidence="4" id="KW-0469">Meiosis</keyword>
<dbReference type="InterPro" id="IPR003960">
    <property type="entry name" value="ATPase_AAA_CS"/>
</dbReference>
<dbReference type="PANTHER" id="PTHR45991:SF1">
    <property type="entry name" value="PACHYTENE CHECKPOINT PROTEIN 2 HOMOLOG"/>
    <property type="match status" value="1"/>
</dbReference>
<evidence type="ECO:0000256" key="4">
    <source>
        <dbReference type="ARBA" id="ARBA00023254"/>
    </source>
</evidence>
<keyword evidence="2 5" id="KW-0547">Nucleotide-binding</keyword>
<keyword evidence="3 5" id="KW-0067">ATP-binding</keyword>
<feature type="domain" description="AAA+ ATPase" evidence="7">
    <location>
        <begin position="245"/>
        <end position="397"/>
    </location>
</feature>
<sequence length="561" mass="62944">MPILEAPQPPRPSSNNENRFNGFTTSNSMHSIASTSTDANGLNGGTNQYDDDEDDYQNGTDNMHIDDDQDGQSELSEDEEDKPVVHVEIRLSSILANNRQIRQKKDHVRYLVAEYIQGMIGGVELGKDLKGWQTDSEDLLALVDRIWVEEGAQGITAVDIREVIFEYHIYQPSKHEFVEDFTNELDDDDESPVTAATIRTLPSQELDGLWNTLIYPNNLKSRLLNYCYSTTFFSESNVDFNVIAWNRVMLLHGPPGTGKTSLCRAIAQKIAIRMNTTYPSAKLIEINSHSLFSKWFSESGKLVQKLFDTITKEVDDEDQFVVVMIDEVESLTAARAAAMSGTEPSDSLRVVNALLTQLDRLRTRKNVLVMTTSNLVDAIDEAFMSRVDMLELVPLPPPEAVYSILKGCIDEMMSKRMIKSRDLSHVDRAMDFKGTWEIQEDRTKRYSGGLAALAVRCHELEISGRTLRKLPVLAHTTKLSNTSGGGGNQNRRRPLSEWIKAMLEIVNSTSTKRKHQESHLQNGVDTDSQAKRQHRRNASIASIEKGEFGTSTATKGGKDIR</sequence>
<dbReference type="InterPro" id="IPR027417">
    <property type="entry name" value="P-loop_NTPase"/>
</dbReference>
<dbReference type="AlphaFoldDB" id="A0AAX4JMT4"/>
<feature type="compositionally biased region" description="Polar residues" evidence="6">
    <location>
        <begin position="13"/>
        <end position="40"/>
    </location>
</feature>
<dbReference type="Pfam" id="PF23563">
    <property type="entry name" value="TRIP13_N"/>
    <property type="match status" value="1"/>
</dbReference>
<dbReference type="GO" id="GO:0005524">
    <property type="term" value="F:ATP binding"/>
    <property type="evidence" value="ECO:0007669"/>
    <property type="project" value="UniProtKB-KW"/>
</dbReference>